<dbReference type="EMBL" id="KZ678380">
    <property type="protein sequence ID" value="PSS01002.1"/>
    <property type="molecule type" value="Genomic_DNA"/>
</dbReference>
<keyword evidence="4" id="KW-1185">Reference proteome</keyword>
<evidence type="ECO:0000313" key="4">
    <source>
        <dbReference type="Proteomes" id="UP000241462"/>
    </source>
</evidence>
<proteinExistence type="predicted"/>
<gene>
    <name evidence="3" type="ORF">BD289DRAFT_286058</name>
</gene>
<name>A0A2T3AKC4_9PEZI</name>
<sequence>MLPGTGLVLIAVLQCRPSALPASLSSRRRMTGRRVLGVSVTSDVAIRQGLSQQERAGKNQKPKKKNPKKTTARRQASIPLRRRSPRNLGTSTLYHDQTPKYTTCMSHGGFFKDNSLVGRPLRKSHPLAAVQACSRLGNKPTTLRATKCQCPMAQLLT</sequence>
<evidence type="ECO:0000256" key="2">
    <source>
        <dbReference type="SAM" id="SignalP"/>
    </source>
</evidence>
<evidence type="ECO:0000256" key="1">
    <source>
        <dbReference type="SAM" id="MobiDB-lite"/>
    </source>
</evidence>
<dbReference type="InParanoid" id="A0A2T3AKC4"/>
<accession>A0A2T3AKC4</accession>
<evidence type="ECO:0008006" key="5">
    <source>
        <dbReference type="Google" id="ProtNLM"/>
    </source>
</evidence>
<feature type="region of interest" description="Disordered" evidence="1">
    <location>
        <begin position="47"/>
        <end position="95"/>
    </location>
</feature>
<keyword evidence="2" id="KW-0732">Signal</keyword>
<feature type="signal peptide" evidence="2">
    <location>
        <begin position="1"/>
        <end position="21"/>
    </location>
</feature>
<dbReference type="Proteomes" id="UP000241462">
    <property type="component" value="Unassembled WGS sequence"/>
</dbReference>
<protein>
    <recommendedName>
        <fullName evidence="5">Secreted protein</fullName>
    </recommendedName>
</protein>
<dbReference type="AlphaFoldDB" id="A0A2T3AKC4"/>
<reference evidence="3 4" key="1">
    <citation type="journal article" date="2018" name="Mycol. Prog.">
        <title>Coniella lustricola, a new species from submerged detritus.</title>
        <authorList>
            <person name="Raudabaugh D.B."/>
            <person name="Iturriaga T."/>
            <person name="Carver A."/>
            <person name="Mondo S."/>
            <person name="Pangilinan J."/>
            <person name="Lipzen A."/>
            <person name="He G."/>
            <person name="Amirebrahimi M."/>
            <person name="Grigoriev I.V."/>
            <person name="Miller A.N."/>
        </authorList>
    </citation>
    <scope>NUCLEOTIDE SEQUENCE [LARGE SCALE GENOMIC DNA]</scope>
    <source>
        <strain evidence="3 4">B22-T-1</strain>
    </source>
</reference>
<evidence type="ECO:0000313" key="3">
    <source>
        <dbReference type="EMBL" id="PSS01002.1"/>
    </source>
</evidence>
<feature type="compositionally biased region" description="Basic residues" evidence="1">
    <location>
        <begin position="58"/>
        <end position="72"/>
    </location>
</feature>
<organism evidence="3 4">
    <name type="scientific">Coniella lustricola</name>
    <dbReference type="NCBI Taxonomy" id="2025994"/>
    <lineage>
        <taxon>Eukaryota</taxon>
        <taxon>Fungi</taxon>
        <taxon>Dikarya</taxon>
        <taxon>Ascomycota</taxon>
        <taxon>Pezizomycotina</taxon>
        <taxon>Sordariomycetes</taxon>
        <taxon>Sordariomycetidae</taxon>
        <taxon>Diaporthales</taxon>
        <taxon>Schizoparmaceae</taxon>
        <taxon>Coniella</taxon>
    </lineage>
</organism>
<feature type="chain" id="PRO_5015674894" description="Secreted protein" evidence="2">
    <location>
        <begin position="22"/>
        <end position="157"/>
    </location>
</feature>